<feature type="chain" id="PRO_5015600823" description="Secreted protein" evidence="2">
    <location>
        <begin position="20"/>
        <end position="112"/>
    </location>
</feature>
<feature type="region of interest" description="Disordered" evidence="1">
    <location>
        <begin position="80"/>
        <end position="112"/>
    </location>
</feature>
<feature type="signal peptide" evidence="2">
    <location>
        <begin position="1"/>
        <end position="19"/>
    </location>
</feature>
<evidence type="ECO:0000313" key="3">
    <source>
        <dbReference type="EMBL" id="PTX52808.1"/>
    </source>
</evidence>
<evidence type="ECO:0000313" key="4">
    <source>
        <dbReference type="Proteomes" id="UP000244069"/>
    </source>
</evidence>
<feature type="region of interest" description="Disordered" evidence="1">
    <location>
        <begin position="20"/>
        <end position="58"/>
    </location>
</feature>
<feature type="compositionally biased region" description="Basic residues" evidence="1">
    <location>
        <begin position="85"/>
        <end position="99"/>
    </location>
</feature>
<dbReference type="RefSeq" id="WP_107974195.1">
    <property type="nucleotide sequence ID" value="NZ_BMEZ01000001.1"/>
</dbReference>
<dbReference type="EMBL" id="QBKN01000001">
    <property type="protein sequence ID" value="PTX52808.1"/>
    <property type="molecule type" value="Genomic_DNA"/>
</dbReference>
<evidence type="ECO:0008006" key="5">
    <source>
        <dbReference type="Google" id="ProtNLM"/>
    </source>
</evidence>
<keyword evidence="4" id="KW-1185">Reference proteome</keyword>
<accession>A0A2T6B9V3</accession>
<proteinExistence type="predicted"/>
<dbReference type="Proteomes" id="UP000244069">
    <property type="component" value="Unassembled WGS sequence"/>
</dbReference>
<organism evidence="3 4">
    <name type="scientific">Allosediminivita pacifica</name>
    <dbReference type="NCBI Taxonomy" id="1267769"/>
    <lineage>
        <taxon>Bacteria</taxon>
        <taxon>Pseudomonadati</taxon>
        <taxon>Pseudomonadota</taxon>
        <taxon>Alphaproteobacteria</taxon>
        <taxon>Rhodobacterales</taxon>
        <taxon>Paracoccaceae</taxon>
        <taxon>Allosediminivita</taxon>
    </lineage>
</organism>
<comment type="caution">
    <text evidence="3">The sequence shown here is derived from an EMBL/GenBank/DDBJ whole genome shotgun (WGS) entry which is preliminary data.</text>
</comment>
<dbReference type="AlphaFoldDB" id="A0A2T6B9V3"/>
<keyword evidence="2" id="KW-0732">Signal</keyword>
<reference evidence="3 4" key="1">
    <citation type="submission" date="2018-04" db="EMBL/GenBank/DDBJ databases">
        <title>Genomic Encyclopedia of Archaeal and Bacterial Type Strains, Phase II (KMG-II): from individual species to whole genera.</title>
        <authorList>
            <person name="Goeker M."/>
        </authorList>
    </citation>
    <scope>NUCLEOTIDE SEQUENCE [LARGE SCALE GENOMIC DNA]</scope>
    <source>
        <strain evidence="3 4">DSM 29329</strain>
    </source>
</reference>
<evidence type="ECO:0000256" key="2">
    <source>
        <dbReference type="SAM" id="SignalP"/>
    </source>
</evidence>
<evidence type="ECO:0000256" key="1">
    <source>
        <dbReference type="SAM" id="MobiDB-lite"/>
    </source>
</evidence>
<gene>
    <name evidence="3" type="ORF">C8N44_10198</name>
</gene>
<name>A0A2T6B9V3_9RHOB</name>
<protein>
    <recommendedName>
        <fullName evidence="5">Secreted protein</fullName>
    </recommendedName>
</protein>
<sequence>MFRIIPTCLAALLAVPLHAGGTPADDGGPVAPPPVFNGAHHSAASRNAADPLGGQGYTTLSPQMLDAMVAAGLIGAAASYVPQTRPRKRPDHFRHPPRHHAPDLPLPHVEHP</sequence>